<organism evidence="1 2">
    <name type="scientific">Apiospora hydei</name>
    <dbReference type="NCBI Taxonomy" id="1337664"/>
    <lineage>
        <taxon>Eukaryota</taxon>
        <taxon>Fungi</taxon>
        <taxon>Dikarya</taxon>
        <taxon>Ascomycota</taxon>
        <taxon>Pezizomycotina</taxon>
        <taxon>Sordariomycetes</taxon>
        <taxon>Xylariomycetidae</taxon>
        <taxon>Amphisphaeriales</taxon>
        <taxon>Apiosporaceae</taxon>
        <taxon>Apiospora</taxon>
    </lineage>
</organism>
<dbReference type="GeneID" id="92040081"/>
<comment type="caution">
    <text evidence="1">The sequence shown here is derived from an EMBL/GenBank/DDBJ whole genome shotgun (WGS) entry which is preliminary data.</text>
</comment>
<dbReference type="RefSeq" id="XP_066670639.1">
    <property type="nucleotide sequence ID" value="XM_066807021.1"/>
</dbReference>
<name>A0ABR1WX59_9PEZI</name>
<evidence type="ECO:0000313" key="2">
    <source>
        <dbReference type="Proteomes" id="UP001433268"/>
    </source>
</evidence>
<dbReference type="Proteomes" id="UP001433268">
    <property type="component" value="Unassembled WGS sequence"/>
</dbReference>
<gene>
    <name evidence="1" type="ORF">PG997_002706</name>
</gene>
<keyword evidence="2" id="KW-1185">Reference proteome</keyword>
<dbReference type="EMBL" id="JAQQWN010000004">
    <property type="protein sequence ID" value="KAK8087745.1"/>
    <property type="molecule type" value="Genomic_DNA"/>
</dbReference>
<protein>
    <submittedName>
        <fullName evidence="1">Uncharacterized protein</fullName>
    </submittedName>
</protein>
<reference evidence="1 2" key="1">
    <citation type="submission" date="2023-01" db="EMBL/GenBank/DDBJ databases">
        <title>Analysis of 21 Apiospora genomes using comparative genomics revels a genus with tremendous synthesis potential of carbohydrate active enzymes and secondary metabolites.</title>
        <authorList>
            <person name="Sorensen T."/>
        </authorList>
    </citation>
    <scope>NUCLEOTIDE SEQUENCE [LARGE SCALE GENOMIC DNA]</scope>
    <source>
        <strain evidence="1 2">CBS 114990</strain>
    </source>
</reference>
<sequence>MGPTQIPEQYLTLIEAGLAVRGGEWFRYEFDTDFFNLALVGEANPRAERALDVYITTTLLKGHYTGEMKASLHRGIKGFSESEESWMIRVWVEARKRLGTNNADLEATSKFGGAQHVASDSFGGLVDIQRRDARPRTPGRTNADAF</sequence>
<evidence type="ECO:0000313" key="1">
    <source>
        <dbReference type="EMBL" id="KAK8087745.1"/>
    </source>
</evidence>
<accession>A0ABR1WX59</accession>
<proteinExistence type="predicted"/>